<evidence type="ECO:0000256" key="1">
    <source>
        <dbReference type="ARBA" id="ARBA00010139"/>
    </source>
</evidence>
<dbReference type="RefSeq" id="WP_345381073.1">
    <property type="nucleotide sequence ID" value="NZ_BAABIC010000009.1"/>
</dbReference>
<keyword evidence="5" id="KW-0560">Oxidoreductase</keyword>
<dbReference type="Pfam" id="PF00743">
    <property type="entry name" value="FMO-like"/>
    <property type="match status" value="1"/>
</dbReference>
<dbReference type="InterPro" id="IPR050775">
    <property type="entry name" value="FAD-binding_Monooxygenases"/>
</dbReference>
<evidence type="ECO:0000313" key="6">
    <source>
        <dbReference type="EMBL" id="GAA4690872.1"/>
    </source>
</evidence>
<gene>
    <name evidence="6" type="ORF">GCM10023215_29560</name>
</gene>
<organism evidence="6 7">
    <name type="scientific">Pseudonocardia yuanmonensis</name>
    <dbReference type="NCBI Taxonomy" id="1095914"/>
    <lineage>
        <taxon>Bacteria</taxon>
        <taxon>Bacillati</taxon>
        <taxon>Actinomycetota</taxon>
        <taxon>Actinomycetes</taxon>
        <taxon>Pseudonocardiales</taxon>
        <taxon>Pseudonocardiaceae</taxon>
        <taxon>Pseudonocardia</taxon>
    </lineage>
</organism>
<dbReference type="PANTHER" id="PTHR43098">
    <property type="entry name" value="L-ORNITHINE N(5)-MONOOXYGENASE-RELATED"/>
    <property type="match status" value="1"/>
</dbReference>
<keyword evidence="4" id="KW-0521">NADP</keyword>
<comment type="caution">
    <text evidence="6">The sequence shown here is derived from an EMBL/GenBank/DDBJ whole genome shotgun (WGS) entry which is preliminary data.</text>
</comment>
<accession>A0ABP8WJI8</accession>
<name>A0ABP8WJI8_9PSEU</name>
<dbReference type="SUPFAM" id="SSF51905">
    <property type="entry name" value="FAD/NAD(P)-binding domain"/>
    <property type="match status" value="2"/>
</dbReference>
<reference evidence="7" key="1">
    <citation type="journal article" date="2019" name="Int. J. Syst. Evol. Microbiol.">
        <title>The Global Catalogue of Microorganisms (GCM) 10K type strain sequencing project: providing services to taxonomists for standard genome sequencing and annotation.</title>
        <authorList>
            <consortium name="The Broad Institute Genomics Platform"/>
            <consortium name="The Broad Institute Genome Sequencing Center for Infectious Disease"/>
            <person name="Wu L."/>
            <person name="Ma J."/>
        </authorList>
    </citation>
    <scope>NUCLEOTIDE SEQUENCE [LARGE SCALE GENOMIC DNA]</scope>
    <source>
        <strain evidence="7">JCM 18055</strain>
    </source>
</reference>
<dbReference type="Gene3D" id="3.50.50.60">
    <property type="entry name" value="FAD/NAD(P)-binding domain"/>
    <property type="match status" value="2"/>
</dbReference>
<keyword evidence="3" id="KW-0274">FAD</keyword>
<evidence type="ECO:0000256" key="3">
    <source>
        <dbReference type="ARBA" id="ARBA00022827"/>
    </source>
</evidence>
<dbReference type="EMBL" id="BAABIC010000009">
    <property type="protein sequence ID" value="GAA4690872.1"/>
    <property type="molecule type" value="Genomic_DNA"/>
</dbReference>
<dbReference type="PANTHER" id="PTHR43098:SF5">
    <property type="entry name" value="DUAL-FUNCTIONAL MONOOXYGENASE_METHYLTRANSFERASE PSOF"/>
    <property type="match status" value="1"/>
</dbReference>
<sequence>MSENEKKPVDAVVIGAGFSGLLSLHKLRNELGLDAVALEKGDGIGGTWFWNRYPGALSDSESFVYCYSFDDELLQDWDLSTRYLAQPEVLAYLRSFAERKGLVEHVELNATVVRVHFDDATALWSVETEDGRSYTARYVVGALGPLSAANIPTIPGIEKFRGEVYHTSNWPAEYDLRGKRVGVIGTGSTGVQVITALAGEVGELTVFQRTPQYSVPLGNRELSDEYVREVKANYGKIWEDVYSSSVGMGFDESTVPAMSVSAEERREVFEKAWQHGGGFYFMFGTFGDIGVDPEANEAAASFIRGKIAEIVEDPETARKLTPTDLYARRPLCDSGYYATFNRPNVHLVDVRDTPIVDAAARGLRTSDGALHELDVLIYATGFDAVEGSYNRIDVRGRGGHALVDHWRDMPRGYLGVAVAGFPNLFTVFGPNSSFSNNPPVLSIQAEWIAEAIRHAAKEEAVLEPTVEAEESWTTLCNEISDGTLFPEVESWIFGNNIEGKSTRSRFYLGGLGAYRDILANEAAQGYQGFVAGRS</sequence>
<dbReference type="Proteomes" id="UP001500325">
    <property type="component" value="Unassembled WGS sequence"/>
</dbReference>
<keyword evidence="7" id="KW-1185">Reference proteome</keyword>
<evidence type="ECO:0000256" key="4">
    <source>
        <dbReference type="ARBA" id="ARBA00022857"/>
    </source>
</evidence>
<comment type="similarity">
    <text evidence="1">Belongs to the FAD-binding monooxygenase family.</text>
</comment>
<keyword evidence="2" id="KW-0285">Flavoprotein</keyword>
<evidence type="ECO:0000256" key="2">
    <source>
        <dbReference type="ARBA" id="ARBA00022630"/>
    </source>
</evidence>
<proteinExistence type="inferred from homology"/>
<protein>
    <submittedName>
        <fullName evidence="6">NAD(P)/FAD-dependent oxidoreductase</fullName>
    </submittedName>
</protein>
<evidence type="ECO:0000313" key="7">
    <source>
        <dbReference type="Proteomes" id="UP001500325"/>
    </source>
</evidence>
<dbReference type="InterPro" id="IPR036188">
    <property type="entry name" value="FAD/NAD-bd_sf"/>
</dbReference>
<evidence type="ECO:0000256" key="5">
    <source>
        <dbReference type="ARBA" id="ARBA00023002"/>
    </source>
</evidence>
<dbReference type="InterPro" id="IPR020946">
    <property type="entry name" value="Flavin_mOase-like"/>
</dbReference>